<dbReference type="GO" id="GO:0032040">
    <property type="term" value="C:small-subunit processome"/>
    <property type="evidence" value="ECO:0007669"/>
    <property type="project" value="TreeGrafter"/>
</dbReference>
<protein>
    <submittedName>
        <fullName evidence="9">Predicted protein</fullName>
    </submittedName>
</protein>
<dbReference type="PRINTS" id="PR00320">
    <property type="entry name" value="GPROTEINBRPT"/>
</dbReference>
<dbReference type="RefSeq" id="XP_003060123.1">
    <property type="nucleotide sequence ID" value="XM_003060077.1"/>
</dbReference>
<dbReference type="KEGG" id="mpp:MICPUCDRAFT_34306"/>
<evidence type="ECO:0000256" key="4">
    <source>
        <dbReference type="ARBA" id="ARBA00022737"/>
    </source>
</evidence>
<feature type="repeat" description="WD" evidence="6">
    <location>
        <begin position="477"/>
        <end position="518"/>
    </location>
</feature>
<accession>C1MVZ3</accession>
<evidence type="ECO:0000256" key="2">
    <source>
        <dbReference type="ARBA" id="ARBA00010226"/>
    </source>
</evidence>
<dbReference type="Gene3D" id="2.130.10.10">
    <property type="entry name" value="YVTN repeat-like/Quinoprotein amine dehydrogenase"/>
    <property type="match status" value="3"/>
</dbReference>
<dbReference type="Proteomes" id="UP000001876">
    <property type="component" value="Unassembled WGS sequence"/>
</dbReference>
<feature type="repeat" description="WD" evidence="6">
    <location>
        <begin position="349"/>
        <end position="390"/>
    </location>
</feature>
<feature type="region of interest" description="Disordered" evidence="7">
    <location>
        <begin position="642"/>
        <end position="688"/>
    </location>
</feature>
<feature type="compositionally biased region" description="Low complexity" evidence="7">
    <location>
        <begin position="670"/>
        <end position="683"/>
    </location>
</feature>
<reference evidence="9 10" key="1">
    <citation type="journal article" date="2009" name="Science">
        <title>Green evolution and dynamic adaptations revealed by genomes of the marine picoeukaryotes Micromonas.</title>
        <authorList>
            <person name="Worden A.Z."/>
            <person name="Lee J.H."/>
            <person name="Mock T."/>
            <person name="Rouze P."/>
            <person name="Simmons M.P."/>
            <person name="Aerts A.L."/>
            <person name="Allen A.E."/>
            <person name="Cuvelier M.L."/>
            <person name="Derelle E."/>
            <person name="Everett M.V."/>
            <person name="Foulon E."/>
            <person name="Grimwood J."/>
            <person name="Gundlach H."/>
            <person name="Henrissat B."/>
            <person name="Napoli C."/>
            <person name="McDonald S.M."/>
            <person name="Parker M.S."/>
            <person name="Rombauts S."/>
            <person name="Salamov A."/>
            <person name="Von Dassow P."/>
            <person name="Badger J.H."/>
            <person name="Coutinho P.M."/>
            <person name="Demir E."/>
            <person name="Dubchak I."/>
            <person name="Gentemann C."/>
            <person name="Eikrem W."/>
            <person name="Gready J.E."/>
            <person name="John U."/>
            <person name="Lanier W."/>
            <person name="Lindquist E.A."/>
            <person name="Lucas S."/>
            <person name="Mayer K.F."/>
            <person name="Moreau H."/>
            <person name="Not F."/>
            <person name="Otillar R."/>
            <person name="Panaud O."/>
            <person name="Pangilinan J."/>
            <person name="Paulsen I."/>
            <person name="Piegu B."/>
            <person name="Poliakov A."/>
            <person name="Robbens S."/>
            <person name="Schmutz J."/>
            <person name="Toulza E."/>
            <person name="Wyss T."/>
            <person name="Zelensky A."/>
            <person name="Zhou K."/>
            <person name="Armbrust E.V."/>
            <person name="Bhattacharya D."/>
            <person name="Goodenough U.W."/>
            <person name="Van de Peer Y."/>
            <person name="Grigoriev I.V."/>
        </authorList>
    </citation>
    <scope>NUCLEOTIDE SEQUENCE [LARGE SCALE GENOMIC DNA]</scope>
    <source>
        <strain evidence="9 10">CCMP1545</strain>
    </source>
</reference>
<dbReference type="SUPFAM" id="SSF50978">
    <property type="entry name" value="WD40 repeat-like"/>
    <property type="match status" value="1"/>
</dbReference>
<evidence type="ECO:0000256" key="7">
    <source>
        <dbReference type="SAM" id="MobiDB-lite"/>
    </source>
</evidence>
<dbReference type="GeneID" id="9685276"/>
<comment type="similarity">
    <text evidence="2">Belongs to the WD repeat PWP2 family.</text>
</comment>
<sequence>MAHYRFNNLLGAPYRGGNLCLRGHHLISSVGNRVSEVDLQLSSSTTLPCENLTEIRCVAVSPSGHHMLSFDTDGRAILVNVRKRVTLHHMNFKGKVTACEFSPCGKSFAVLVGKLVQIWATPTMLKEFAPFRLLRTYGGMYDDATCLAWSGDSQWIIVGGKDLTARIYSANHLDGYAPPTLSGHREPLVAVAFCAQLDGFSCYTISEDGALFEWQLLDDEDEDEDDANGSNKSKRRKKGEAAAAAKKKKPKGRRWRLRGKHFFHMPNKLSCARYHARSGMLCAGFAHGVFTLHRLATGEFNHLQTLSISTQKVTSCEWNETGEWIALGCAKLGQLLVWEWQSETYVYKQQGHYYDVNACAYSPDGALIATASDDNTVKVWSAATGSCFVTFDEHSGPVGAVCFLPSGHAVLSASMDGTVRAFDLMRYRNFKTLTSPDPCQFVSLAVDPSGEIVCAGSLDTFQIHIWSLKTGRLLDIFAGHQGPVNALCFSPESPLLASGSWDKTVRLWDVYDGRGQTDVLQHAHDVLAVAFRPDGKQLAAATLDGQIFLWKPDDARLEGTIEGRRDMAGGKTIGDLRSGANVNAGRAFKTLAYSADGALLMAGGNGKSVCMYDVEGTSLLRKFSLSKSKAMDGTIERLDSSRVTDAGPLDLLPDDDDDDDDDDDANDIPGARAHAAGSSNANNGKKKRKTIRCKHVAFAPTGQGWAASTTEGVMVFAKDAGAAFDPTDLGEDVTPAAARRALRHGDARVALLMALRLRGAEEDEALVREVLEKTPPDAVAGALRDFPPALLSPLIESIAARATRGPHAQLMLRWARELCVAHGRAIHAAAHGGMLLPALRRLSKAFAAMHEDLAATAEASVFLLDYVCAAPPPMQAGA</sequence>
<dbReference type="SUPFAM" id="SSF50998">
    <property type="entry name" value="Quinoprotein alcohol dehydrogenase-like"/>
    <property type="match status" value="1"/>
</dbReference>
<dbReference type="STRING" id="564608.C1MVZ3"/>
<keyword evidence="3 6" id="KW-0853">WD repeat</keyword>
<dbReference type="InterPro" id="IPR007148">
    <property type="entry name" value="SSU_processome_Utp12"/>
</dbReference>
<feature type="repeat" description="WD" evidence="6">
    <location>
        <begin position="519"/>
        <end position="560"/>
    </location>
</feature>
<gene>
    <name evidence="9" type="ORF">MICPUCDRAFT_34306</name>
</gene>
<keyword evidence="5" id="KW-0539">Nucleus</keyword>
<dbReference type="PROSITE" id="PS50082">
    <property type="entry name" value="WD_REPEATS_2"/>
    <property type="match status" value="4"/>
</dbReference>
<evidence type="ECO:0000256" key="3">
    <source>
        <dbReference type="ARBA" id="ARBA00022574"/>
    </source>
</evidence>
<dbReference type="PROSITE" id="PS50294">
    <property type="entry name" value="WD_REPEATS_REGION"/>
    <property type="match status" value="4"/>
</dbReference>
<evidence type="ECO:0000256" key="5">
    <source>
        <dbReference type="ARBA" id="ARBA00023242"/>
    </source>
</evidence>
<dbReference type="PANTHER" id="PTHR19858:SF0">
    <property type="entry name" value="PERIODIC TRYPTOPHAN PROTEIN 2 HOMOLOG"/>
    <property type="match status" value="1"/>
</dbReference>
<dbReference type="Pfam" id="PF04003">
    <property type="entry name" value="Utp12"/>
    <property type="match status" value="1"/>
</dbReference>
<proteinExistence type="inferred from homology"/>
<dbReference type="eggNOG" id="KOG0291">
    <property type="taxonomic scope" value="Eukaryota"/>
</dbReference>
<dbReference type="PROSITE" id="PS00678">
    <property type="entry name" value="WD_REPEATS_1"/>
    <property type="match status" value="1"/>
</dbReference>
<dbReference type="GO" id="GO:0000462">
    <property type="term" value="P:maturation of SSU-rRNA from tricistronic rRNA transcript (SSU-rRNA, 5.8S rRNA, LSU-rRNA)"/>
    <property type="evidence" value="ECO:0007669"/>
    <property type="project" value="TreeGrafter"/>
</dbReference>
<dbReference type="EMBL" id="GG663741">
    <property type="protein sequence ID" value="EEH56075.1"/>
    <property type="molecule type" value="Genomic_DNA"/>
</dbReference>
<dbReference type="SMART" id="SM00320">
    <property type="entry name" value="WD40"/>
    <property type="match status" value="11"/>
</dbReference>
<evidence type="ECO:0000256" key="1">
    <source>
        <dbReference type="ARBA" id="ARBA00004604"/>
    </source>
</evidence>
<name>C1MVZ3_MICPC</name>
<dbReference type="InterPro" id="IPR027145">
    <property type="entry name" value="PWP2"/>
</dbReference>
<dbReference type="GO" id="GO:0034388">
    <property type="term" value="C:Pwp2p-containing subcomplex of 90S preribosome"/>
    <property type="evidence" value="ECO:0007669"/>
    <property type="project" value="TreeGrafter"/>
</dbReference>
<dbReference type="InterPro" id="IPR020472">
    <property type="entry name" value="WD40_PAC1"/>
</dbReference>
<evidence type="ECO:0000313" key="9">
    <source>
        <dbReference type="EMBL" id="EEH56075.1"/>
    </source>
</evidence>
<evidence type="ECO:0000259" key="8">
    <source>
        <dbReference type="Pfam" id="PF04003"/>
    </source>
</evidence>
<feature type="region of interest" description="Disordered" evidence="7">
    <location>
        <begin position="221"/>
        <end position="253"/>
    </location>
</feature>
<dbReference type="InterPro" id="IPR011047">
    <property type="entry name" value="Quinoprotein_ADH-like_sf"/>
</dbReference>
<dbReference type="InterPro" id="IPR015943">
    <property type="entry name" value="WD40/YVTN_repeat-like_dom_sf"/>
</dbReference>
<keyword evidence="4" id="KW-0677">Repeat</keyword>
<dbReference type="OMA" id="VYEWQSE"/>
<evidence type="ECO:0000256" key="6">
    <source>
        <dbReference type="PROSITE-ProRule" id="PRU00221"/>
    </source>
</evidence>
<feature type="domain" description="Small-subunit processome Utp12" evidence="8">
    <location>
        <begin position="763"/>
        <end position="868"/>
    </location>
</feature>
<feature type="repeat" description="WD" evidence="6">
    <location>
        <begin position="391"/>
        <end position="432"/>
    </location>
</feature>
<dbReference type="Pfam" id="PF00400">
    <property type="entry name" value="WD40"/>
    <property type="match status" value="5"/>
</dbReference>
<comment type="subcellular location">
    <subcellularLocation>
        <location evidence="1">Nucleus</location>
        <location evidence="1">Nucleolus</location>
    </subcellularLocation>
</comment>
<keyword evidence="10" id="KW-1185">Reference proteome</keyword>
<feature type="compositionally biased region" description="Acidic residues" evidence="7">
    <location>
        <begin position="652"/>
        <end position="666"/>
    </location>
</feature>
<dbReference type="GO" id="GO:0000028">
    <property type="term" value="P:ribosomal small subunit assembly"/>
    <property type="evidence" value="ECO:0007669"/>
    <property type="project" value="TreeGrafter"/>
</dbReference>
<evidence type="ECO:0000313" key="10">
    <source>
        <dbReference type="Proteomes" id="UP000001876"/>
    </source>
</evidence>
<dbReference type="AlphaFoldDB" id="C1MVZ3"/>
<organism evidence="10">
    <name type="scientific">Micromonas pusilla (strain CCMP1545)</name>
    <name type="common">Picoplanktonic green alga</name>
    <dbReference type="NCBI Taxonomy" id="564608"/>
    <lineage>
        <taxon>Eukaryota</taxon>
        <taxon>Viridiplantae</taxon>
        <taxon>Chlorophyta</taxon>
        <taxon>Mamiellophyceae</taxon>
        <taxon>Mamiellales</taxon>
        <taxon>Mamiellaceae</taxon>
        <taxon>Micromonas</taxon>
    </lineage>
</organism>
<dbReference type="CDD" id="cd00200">
    <property type="entry name" value="WD40"/>
    <property type="match status" value="1"/>
</dbReference>
<dbReference type="OrthoDB" id="3142434at2759"/>
<dbReference type="PANTHER" id="PTHR19858">
    <property type="entry name" value="WD40 REPEAT PROTEIN"/>
    <property type="match status" value="1"/>
</dbReference>
<dbReference type="InterPro" id="IPR036322">
    <property type="entry name" value="WD40_repeat_dom_sf"/>
</dbReference>
<dbReference type="InterPro" id="IPR019775">
    <property type="entry name" value="WD40_repeat_CS"/>
</dbReference>
<dbReference type="InterPro" id="IPR001680">
    <property type="entry name" value="WD40_rpt"/>
</dbReference>